<dbReference type="PANTHER" id="PTHR38106:SF1">
    <property type="entry name" value="RNA CHAPERONE PROQ"/>
    <property type="match status" value="1"/>
</dbReference>
<dbReference type="PANTHER" id="PTHR38106">
    <property type="entry name" value="RNA CHAPERONE PROQ"/>
    <property type="match status" value="1"/>
</dbReference>
<feature type="compositionally biased region" description="Basic and acidic residues" evidence="5">
    <location>
        <begin position="131"/>
        <end position="158"/>
    </location>
</feature>
<dbReference type="HAMAP" id="MF_00749">
    <property type="entry name" value="ProQ"/>
    <property type="match status" value="1"/>
</dbReference>
<dbReference type="STRING" id="1035839.GCA_000238795_00290"/>
<gene>
    <name evidence="4" type="primary">proQ</name>
    <name evidence="7" type="ORF">DPV93_09930</name>
</gene>
<dbReference type="InterPro" id="IPR036442">
    <property type="entry name" value="ProQ/FinO_sf"/>
</dbReference>
<reference evidence="7 8" key="1">
    <citation type="submission" date="2018-05" db="EMBL/GenBank/DDBJ databases">
        <title>Draft Genome Sequences for a Diverse set of 7 Haemophilus Species.</title>
        <authorList>
            <person name="Nichols M."/>
            <person name="Topaz N."/>
            <person name="Wang X."/>
            <person name="Wang X."/>
            <person name="Boxrud D."/>
        </authorList>
    </citation>
    <scope>NUCLEOTIDE SEQUENCE [LARGE SCALE GENOMIC DNA]</scope>
    <source>
        <strain evidence="7 8">C2002001239</strain>
    </source>
</reference>
<comment type="similarity">
    <text evidence="4">Belongs to the ProQ family.</text>
</comment>
<evidence type="ECO:0000256" key="1">
    <source>
        <dbReference type="ARBA" id="ARBA00022490"/>
    </source>
</evidence>
<keyword evidence="3 4" id="KW-0143">Chaperone</keyword>
<dbReference type="Gene3D" id="1.10.1710.10">
    <property type="entry name" value="ProQ/FinO domain"/>
    <property type="match status" value="1"/>
</dbReference>
<comment type="subcellular location">
    <subcellularLocation>
        <location evidence="4">Cytoplasm</location>
    </subcellularLocation>
</comment>
<dbReference type="GO" id="GO:0010608">
    <property type="term" value="P:post-transcriptional regulation of gene expression"/>
    <property type="evidence" value="ECO:0007669"/>
    <property type="project" value="InterPro"/>
</dbReference>
<evidence type="ECO:0000256" key="2">
    <source>
        <dbReference type="ARBA" id="ARBA00022884"/>
    </source>
</evidence>
<evidence type="ECO:0000256" key="5">
    <source>
        <dbReference type="SAM" id="MobiDB-lite"/>
    </source>
</evidence>
<dbReference type="GO" id="GO:0034057">
    <property type="term" value="F:RNA strand-exchange activity"/>
    <property type="evidence" value="ECO:0007669"/>
    <property type="project" value="UniProtKB-UniRule"/>
</dbReference>
<organism evidence="7 8">
    <name type="scientific">Haemophilus sputorum</name>
    <dbReference type="NCBI Taxonomy" id="1078480"/>
    <lineage>
        <taxon>Bacteria</taxon>
        <taxon>Pseudomonadati</taxon>
        <taxon>Pseudomonadota</taxon>
        <taxon>Gammaproteobacteria</taxon>
        <taxon>Pasteurellales</taxon>
        <taxon>Pasteurellaceae</taxon>
        <taxon>Haemophilus</taxon>
    </lineage>
</organism>
<dbReference type="Pfam" id="PF04352">
    <property type="entry name" value="ProQ"/>
    <property type="match status" value="1"/>
</dbReference>
<keyword evidence="1 4" id="KW-0963">Cytoplasm</keyword>
<sequence length="191" mass="20997">MSEQELETQVSQQPSENQPAAGATNKVNPPTKEVIAYLAQKFPLCFSLEGEAKPLKVGLFQDLAEALADDETVSKTQLRQVLRAYTMSWRYLACCQENAVRVGLQGEEAGVVDAQQAEHAAQSLAQAKEAFNARKAEQRKAQRKESFKFKKKAGEQAKKRPFNKAKKPQNAQNNGKASAESLAALATKFGR</sequence>
<dbReference type="SUPFAM" id="SSF48657">
    <property type="entry name" value="FinO-like"/>
    <property type="match status" value="1"/>
</dbReference>
<comment type="function">
    <text evidence="4">RNA chaperone with significant RNA binding, RNA strand exchange and RNA duplexing activities.</text>
</comment>
<dbReference type="InterPro" id="IPR023529">
    <property type="entry name" value="ProQ"/>
</dbReference>
<dbReference type="Proteomes" id="UP000253872">
    <property type="component" value="Unassembled WGS sequence"/>
</dbReference>
<evidence type="ECO:0000256" key="3">
    <source>
        <dbReference type="ARBA" id="ARBA00023186"/>
    </source>
</evidence>
<protein>
    <recommendedName>
        <fullName evidence="4">RNA chaperone ProQ</fullName>
    </recommendedName>
</protein>
<dbReference type="AlphaFoldDB" id="A0A369YFB9"/>
<comment type="caution">
    <text evidence="7">The sequence shown here is derived from an EMBL/GenBank/DDBJ whole genome shotgun (WGS) entry which is preliminary data.</text>
</comment>
<evidence type="ECO:0000313" key="7">
    <source>
        <dbReference type="EMBL" id="RDE69953.1"/>
    </source>
</evidence>
<evidence type="ECO:0000256" key="4">
    <source>
        <dbReference type="HAMAP-Rule" id="MF_00749"/>
    </source>
</evidence>
<dbReference type="NCBIfam" id="NF003434">
    <property type="entry name" value="PRK04950.1"/>
    <property type="match status" value="1"/>
</dbReference>
<dbReference type="SMART" id="SM00945">
    <property type="entry name" value="ProQ"/>
    <property type="match status" value="1"/>
</dbReference>
<evidence type="ECO:0000313" key="8">
    <source>
        <dbReference type="Proteomes" id="UP000253872"/>
    </source>
</evidence>
<dbReference type="GO" id="GO:0005829">
    <property type="term" value="C:cytosol"/>
    <property type="evidence" value="ECO:0007669"/>
    <property type="project" value="TreeGrafter"/>
</dbReference>
<name>A0A369YFB9_9PAST</name>
<feature type="region of interest" description="Disordered" evidence="5">
    <location>
        <begin position="1"/>
        <end position="27"/>
    </location>
</feature>
<dbReference type="GO" id="GO:0033592">
    <property type="term" value="F:RNA strand annealing activity"/>
    <property type="evidence" value="ECO:0007669"/>
    <property type="project" value="UniProtKB-UniRule"/>
</dbReference>
<feature type="compositionally biased region" description="Polar residues" evidence="5">
    <location>
        <begin position="7"/>
        <end position="18"/>
    </location>
</feature>
<proteinExistence type="inferred from homology"/>
<feature type="compositionally biased region" description="Low complexity" evidence="5">
    <location>
        <begin position="168"/>
        <end position="177"/>
    </location>
</feature>
<dbReference type="EMBL" id="QEPN01000010">
    <property type="protein sequence ID" value="RDE69953.1"/>
    <property type="molecule type" value="Genomic_DNA"/>
</dbReference>
<accession>A0A369YFB9</accession>
<keyword evidence="2 4" id="KW-0694">RNA-binding</keyword>
<evidence type="ECO:0000259" key="6">
    <source>
        <dbReference type="SMART" id="SM00945"/>
    </source>
</evidence>
<dbReference type="InterPro" id="IPR016103">
    <property type="entry name" value="ProQ/FinO"/>
</dbReference>
<feature type="domain" description="ProQ/FinO" evidence="6">
    <location>
        <begin position="25"/>
        <end position="140"/>
    </location>
</feature>
<dbReference type="RefSeq" id="WP_111404297.1">
    <property type="nucleotide sequence ID" value="NZ_QEPN01000010.1"/>
</dbReference>
<feature type="region of interest" description="Disordered" evidence="5">
    <location>
        <begin position="131"/>
        <end position="191"/>
    </location>
</feature>